<evidence type="ECO:0000313" key="4">
    <source>
        <dbReference type="Proteomes" id="UP000835052"/>
    </source>
</evidence>
<comment type="caution">
    <text evidence="3">The sequence shown here is derived from an EMBL/GenBank/DDBJ whole genome shotgun (WGS) entry which is preliminary data.</text>
</comment>
<dbReference type="EMBL" id="CAJGYM010000039">
    <property type="protein sequence ID" value="CAD6193857.1"/>
    <property type="molecule type" value="Genomic_DNA"/>
</dbReference>
<keyword evidence="4" id="KW-1185">Reference proteome</keyword>
<feature type="region of interest" description="Disordered" evidence="1">
    <location>
        <begin position="573"/>
        <end position="600"/>
    </location>
</feature>
<evidence type="ECO:0000256" key="2">
    <source>
        <dbReference type="SAM" id="Phobius"/>
    </source>
</evidence>
<name>A0A8S1HF47_9PELO</name>
<feature type="region of interest" description="Disordered" evidence="1">
    <location>
        <begin position="142"/>
        <end position="212"/>
    </location>
</feature>
<feature type="transmembrane region" description="Helical" evidence="2">
    <location>
        <begin position="485"/>
        <end position="506"/>
    </location>
</feature>
<evidence type="ECO:0000256" key="1">
    <source>
        <dbReference type="SAM" id="MobiDB-lite"/>
    </source>
</evidence>
<protein>
    <submittedName>
        <fullName evidence="3">Uncharacterized protein</fullName>
    </submittedName>
</protein>
<dbReference type="Proteomes" id="UP000835052">
    <property type="component" value="Unassembled WGS sequence"/>
</dbReference>
<keyword evidence="2" id="KW-0472">Membrane</keyword>
<keyword evidence="2" id="KW-1133">Transmembrane helix</keyword>
<reference evidence="3" key="1">
    <citation type="submission" date="2020-10" db="EMBL/GenBank/DDBJ databases">
        <authorList>
            <person name="Kikuchi T."/>
        </authorList>
    </citation>
    <scope>NUCLEOTIDE SEQUENCE</scope>
    <source>
        <strain evidence="3">NKZ352</strain>
    </source>
</reference>
<dbReference type="OrthoDB" id="5863059at2759"/>
<evidence type="ECO:0000313" key="3">
    <source>
        <dbReference type="EMBL" id="CAD6193857.1"/>
    </source>
</evidence>
<keyword evidence="2" id="KW-0812">Transmembrane</keyword>
<organism evidence="3 4">
    <name type="scientific">Caenorhabditis auriculariae</name>
    <dbReference type="NCBI Taxonomy" id="2777116"/>
    <lineage>
        <taxon>Eukaryota</taxon>
        <taxon>Metazoa</taxon>
        <taxon>Ecdysozoa</taxon>
        <taxon>Nematoda</taxon>
        <taxon>Chromadorea</taxon>
        <taxon>Rhabditida</taxon>
        <taxon>Rhabditina</taxon>
        <taxon>Rhabditomorpha</taxon>
        <taxon>Rhabditoidea</taxon>
        <taxon>Rhabditidae</taxon>
        <taxon>Peloderinae</taxon>
        <taxon>Caenorhabditis</taxon>
    </lineage>
</organism>
<feature type="compositionally biased region" description="Low complexity" evidence="1">
    <location>
        <begin position="195"/>
        <end position="212"/>
    </location>
</feature>
<sequence>MTLVAPLLSDLGVHTDKPNVDSGPTYEAALFLLALLGLKDDQSAPDDERPLELGSLEMPHTSTYAAHSSCPSSATLPFAVSFHSVYRNPQYRLKHWPRYRGSSLRLYGMATSTVLPILCLMDWQSPECRLHAQPPRFASNFDASRLATRRPKPTLDATLPTSNESFFSPVLPSSATSIQPRSSSTTTTEKPRGRSSQAVTQRATSTTTTATSTSSFITVTTAASTVTSTRMSDQVVFLSELTAEVEASADDDFGRLQATAVTQPLRTTSTPAWRRPAPTNATPLVTVLPRPYNSIEEAEQNPDYWGSSIWNNVDALPEPMVTGPAWRTRRPINATASAATEKLTTKQTTTSAVVKTTARAATRSISTITFTTTTTKRPITSRKANGWQMSSDCCLLDTLSRPPACLVSPECASVVAVSRKDVQICLSEVSSTVLTTATSVAATTRLKATPPYTVYPVRPTTPMGGPAPTTMQMPIETTTDFPRTALIMGSSLTVILAIAAVVFFVFKCRQTPPSSEHYPMTMNTKSQAGYTAISSQLSPQLNERNECTQPLLSRPQVNGNGYQPLNGAVISNGNHTNGVNGGVRSATIPRNGAPPAKKKDFKEWYV</sequence>
<gene>
    <name evidence="3" type="ORF">CAUJ_LOCUS9776</name>
</gene>
<accession>A0A8S1HF47</accession>
<dbReference type="AlphaFoldDB" id="A0A8S1HF47"/>
<feature type="compositionally biased region" description="Polar residues" evidence="1">
    <location>
        <begin position="159"/>
        <end position="188"/>
    </location>
</feature>
<proteinExistence type="predicted"/>